<feature type="transmembrane region" description="Helical" evidence="1">
    <location>
        <begin position="99"/>
        <end position="120"/>
    </location>
</feature>
<evidence type="ECO:0000259" key="2">
    <source>
        <dbReference type="Pfam" id="PF04892"/>
    </source>
</evidence>
<evidence type="ECO:0000256" key="1">
    <source>
        <dbReference type="SAM" id="Phobius"/>
    </source>
</evidence>
<dbReference type="OrthoDB" id="5472246at2"/>
<dbReference type="NCBIfam" id="NF037970">
    <property type="entry name" value="vanZ_1"/>
    <property type="match status" value="1"/>
</dbReference>
<keyword evidence="1" id="KW-0812">Transmembrane</keyword>
<gene>
    <name evidence="3" type="ORF">SAMN05216474_2411</name>
</gene>
<dbReference type="Proteomes" id="UP000236454">
    <property type="component" value="Unassembled WGS sequence"/>
</dbReference>
<feature type="transmembrane region" description="Helical" evidence="1">
    <location>
        <begin position="69"/>
        <end position="93"/>
    </location>
</feature>
<dbReference type="InterPro" id="IPR006976">
    <property type="entry name" value="VanZ-like"/>
</dbReference>
<keyword evidence="1" id="KW-1133">Transmembrane helix</keyword>
<dbReference type="EMBL" id="FPAS01000004">
    <property type="protein sequence ID" value="SFT80215.1"/>
    <property type="molecule type" value="Genomic_DNA"/>
</dbReference>
<dbReference type="STRING" id="477690.SAMN05216474_2411"/>
<evidence type="ECO:0000313" key="3">
    <source>
        <dbReference type="EMBL" id="SFT80215.1"/>
    </source>
</evidence>
<accession>A0A1I7AZ61</accession>
<feature type="transmembrane region" description="Helical" evidence="1">
    <location>
        <begin position="39"/>
        <end position="57"/>
    </location>
</feature>
<dbReference type="PANTHER" id="PTHR28008">
    <property type="entry name" value="DOMAIN PROTEIN, PUTATIVE (AFU_ORTHOLOGUE AFUA_3G10980)-RELATED"/>
    <property type="match status" value="1"/>
</dbReference>
<name>A0A1I7AZ61_9FLAO</name>
<dbReference type="Pfam" id="PF04892">
    <property type="entry name" value="VanZ"/>
    <property type="match status" value="1"/>
</dbReference>
<protein>
    <submittedName>
        <fullName evidence="3">VanZ like family protein</fullName>
    </submittedName>
</protein>
<proteinExistence type="predicted"/>
<feature type="domain" description="VanZ-like" evidence="2">
    <location>
        <begin position="19"/>
        <end position="119"/>
    </location>
</feature>
<evidence type="ECO:0000313" key="4">
    <source>
        <dbReference type="Proteomes" id="UP000236454"/>
    </source>
</evidence>
<reference evidence="3 4" key="1">
    <citation type="submission" date="2016-10" db="EMBL/GenBank/DDBJ databases">
        <authorList>
            <person name="de Groot N.N."/>
        </authorList>
    </citation>
    <scope>NUCLEOTIDE SEQUENCE [LARGE SCALE GENOMIC DNA]</scope>
    <source>
        <strain evidence="3 4">CGMCC 1.7005</strain>
    </source>
</reference>
<keyword evidence="1" id="KW-0472">Membrane</keyword>
<organism evidence="3 4">
    <name type="scientific">Lishizhenia tianjinensis</name>
    <dbReference type="NCBI Taxonomy" id="477690"/>
    <lineage>
        <taxon>Bacteria</taxon>
        <taxon>Pseudomonadati</taxon>
        <taxon>Bacteroidota</taxon>
        <taxon>Flavobacteriia</taxon>
        <taxon>Flavobacteriales</taxon>
        <taxon>Crocinitomicaceae</taxon>
        <taxon>Lishizhenia</taxon>
    </lineage>
</organism>
<dbReference type="AlphaFoldDB" id="A0A1I7AZ61"/>
<dbReference type="PANTHER" id="PTHR28008:SF1">
    <property type="entry name" value="DOMAIN PROTEIN, PUTATIVE (AFU_ORTHOLOGUE AFUA_3G10980)-RELATED"/>
    <property type="match status" value="1"/>
</dbReference>
<dbReference type="RefSeq" id="WP_090250297.1">
    <property type="nucleotide sequence ID" value="NZ_FPAS01000004.1"/>
</dbReference>
<sequence length="124" mass="14234">MFRFILPGLLWLITVVGLSLTPGNELQRTDWFVFEFDKVVHTGIYALLVHLWLTGFKRQRVNRFLRDKAFILVISLAIALGVAIEFLQGAFISGRVFDIYDIIANAVGVCVGTCGFYFLYRNYY</sequence>
<keyword evidence="4" id="KW-1185">Reference proteome</keyword>